<dbReference type="PROSITE" id="PS00456">
    <property type="entry name" value="NA_SOLUT_SYMP_1"/>
    <property type="match status" value="1"/>
</dbReference>
<feature type="transmembrane region" description="Helical" evidence="12">
    <location>
        <begin position="471"/>
        <end position="489"/>
    </location>
</feature>
<evidence type="ECO:0000256" key="2">
    <source>
        <dbReference type="ARBA" id="ARBA00006434"/>
    </source>
</evidence>
<dbReference type="InterPro" id="IPR050277">
    <property type="entry name" value="Sodium:Solute_Symporter"/>
</dbReference>
<evidence type="ECO:0000313" key="13">
    <source>
        <dbReference type="EMBL" id="PJZ26601.1"/>
    </source>
</evidence>
<keyword evidence="10 12" id="KW-0472">Membrane</keyword>
<gene>
    <name evidence="13" type="ORF">CH357_03665</name>
</gene>
<dbReference type="PANTHER" id="PTHR48086">
    <property type="entry name" value="SODIUM/PROLINE SYMPORTER-RELATED"/>
    <property type="match status" value="1"/>
</dbReference>
<protein>
    <submittedName>
        <fullName evidence="13">Cation acetate symporter</fullName>
    </submittedName>
</protein>
<dbReference type="EMBL" id="NPDN01000002">
    <property type="protein sequence ID" value="PJZ26601.1"/>
    <property type="molecule type" value="Genomic_DNA"/>
</dbReference>
<dbReference type="PROSITE" id="PS50283">
    <property type="entry name" value="NA_SOLUT_SYMP_3"/>
    <property type="match status" value="1"/>
</dbReference>
<evidence type="ECO:0000256" key="6">
    <source>
        <dbReference type="ARBA" id="ARBA00022847"/>
    </source>
</evidence>
<evidence type="ECO:0000256" key="10">
    <source>
        <dbReference type="ARBA" id="ARBA00023136"/>
    </source>
</evidence>
<feature type="transmembrane region" description="Helical" evidence="12">
    <location>
        <begin position="400"/>
        <end position="423"/>
    </location>
</feature>
<organism evidence="13 14">
    <name type="scientific">Leptospira hartskeerlii</name>
    <dbReference type="NCBI Taxonomy" id="2023177"/>
    <lineage>
        <taxon>Bacteria</taxon>
        <taxon>Pseudomonadati</taxon>
        <taxon>Spirochaetota</taxon>
        <taxon>Spirochaetia</taxon>
        <taxon>Leptospirales</taxon>
        <taxon>Leptospiraceae</taxon>
        <taxon>Leptospira</taxon>
    </lineage>
</organism>
<dbReference type="NCBIfam" id="TIGR00813">
    <property type="entry name" value="sss"/>
    <property type="match status" value="1"/>
</dbReference>
<comment type="similarity">
    <text evidence="2 11">Belongs to the sodium:solute symporter (SSF) (TC 2.A.21) family.</text>
</comment>
<dbReference type="OrthoDB" id="9814523at2"/>
<dbReference type="GO" id="GO:0006811">
    <property type="term" value="P:monoatomic ion transport"/>
    <property type="evidence" value="ECO:0007669"/>
    <property type="project" value="UniProtKB-KW"/>
</dbReference>
<feature type="transmembrane region" description="Helical" evidence="12">
    <location>
        <begin position="240"/>
        <end position="261"/>
    </location>
</feature>
<feature type="transmembrane region" description="Helical" evidence="12">
    <location>
        <begin position="273"/>
        <end position="298"/>
    </location>
</feature>
<dbReference type="InterPro" id="IPR038377">
    <property type="entry name" value="Na/Glc_symporter_sf"/>
</dbReference>
<dbReference type="AlphaFoldDB" id="A0A2M9XFW3"/>
<evidence type="ECO:0000256" key="7">
    <source>
        <dbReference type="ARBA" id="ARBA00022989"/>
    </source>
</evidence>
<comment type="caution">
    <text evidence="13">The sequence shown here is derived from an EMBL/GenBank/DDBJ whole genome shotgun (WGS) entry which is preliminary data.</text>
</comment>
<comment type="subcellular location">
    <subcellularLocation>
        <location evidence="1">Cell membrane</location>
        <topology evidence="1">Multi-pass membrane protein</topology>
    </subcellularLocation>
</comment>
<keyword evidence="5 12" id="KW-0812">Transmembrane</keyword>
<evidence type="ECO:0000256" key="3">
    <source>
        <dbReference type="ARBA" id="ARBA00022448"/>
    </source>
</evidence>
<feature type="transmembrane region" description="Helical" evidence="12">
    <location>
        <begin position="191"/>
        <end position="209"/>
    </location>
</feature>
<feature type="transmembrane region" description="Helical" evidence="12">
    <location>
        <begin position="375"/>
        <end position="394"/>
    </location>
</feature>
<evidence type="ECO:0000256" key="11">
    <source>
        <dbReference type="RuleBase" id="RU362091"/>
    </source>
</evidence>
<evidence type="ECO:0000256" key="5">
    <source>
        <dbReference type="ARBA" id="ARBA00022692"/>
    </source>
</evidence>
<feature type="transmembrane region" description="Helical" evidence="12">
    <location>
        <begin position="81"/>
        <end position="102"/>
    </location>
</feature>
<dbReference type="Pfam" id="PF00474">
    <property type="entry name" value="SSF"/>
    <property type="match status" value="1"/>
</dbReference>
<reference evidence="13 14" key="1">
    <citation type="submission" date="2017-07" db="EMBL/GenBank/DDBJ databases">
        <title>Leptospira spp. isolated from tropical soils.</title>
        <authorList>
            <person name="Thibeaux R."/>
            <person name="Iraola G."/>
            <person name="Ferres I."/>
            <person name="Bierque E."/>
            <person name="Girault D."/>
            <person name="Soupe-Gilbert M.-E."/>
            <person name="Picardeau M."/>
            <person name="Goarant C."/>
        </authorList>
    </citation>
    <scope>NUCLEOTIDE SEQUENCE [LARGE SCALE GENOMIC DNA]</scope>
    <source>
        <strain evidence="13 14">MCA1-C-A1</strain>
    </source>
</reference>
<proteinExistence type="inferred from homology"/>
<evidence type="ECO:0000256" key="9">
    <source>
        <dbReference type="ARBA" id="ARBA00023065"/>
    </source>
</evidence>
<accession>A0A2M9XFW3</accession>
<feature type="transmembrane region" description="Helical" evidence="12">
    <location>
        <begin position="326"/>
        <end position="354"/>
    </location>
</feature>
<feature type="transmembrane region" description="Helical" evidence="12">
    <location>
        <begin position="123"/>
        <end position="141"/>
    </location>
</feature>
<keyword evidence="8" id="KW-0915">Sodium</keyword>
<dbReference type="InterPro" id="IPR018212">
    <property type="entry name" value="Na/solute_symporter_CS"/>
</dbReference>
<dbReference type="InterPro" id="IPR001734">
    <property type="entry name" value="Na/solute_symporter"/>
</dbReference>
<name>A0A2M9XFW3_9LEPT</name>
<dbReference type="GO" id="GO:0015123">
    <property type="term" value="F:acetate transmembrane transporter activity"/>
    <property type="evidence" value="ECO:0007669"/>
    <property type="project" value="TreeGrafter"/>
</dbReference>
<sequence>MESSLGQPNFISVLFFVLFVILTLGITYWAAKKTKTSSEFYAAGRSITGFQNGLALSGDFMSAASFLGISGMVALKGYDGIIYAVGWLVGWPALMFLLAEPLRNLGKYTFADVLAVRLKQKPIRIVASIGGILVTLTYSIAQIVGSGKLINLMFGLPYELAVLIVGGVMLLYVLFGGMIATTWVQIIKACLLLFGVTLLVILSLAQFGFSLENLFSAVETKFGRTALEPGGFASSPIDSISLGLALMFGLLGLPHILMRFYTVPDAKEARKSVAYATTFIGYFYIIIPIVGFAAAVLIGREQIAGIDKGGNMAAALLAELLGGTPFLGFIAAVAFATILAVVAGLTLAAASTISHDLYFNVFTEGKATESEQISVAKKATVIFSIVSILLGILFKDQNVAFMVGLAFAIAASGNFPALFLSILWRNFSTVGGVFSILIGSVSATLFIIFSPTVWVDVFKFDQAIFPLKNPAIVSMSLAFISAFIFSKLFPDENATAKYESEKVRVYLGIGAE</sequence>
<dbReference type="Proteomes" id="UP000232196">
    <property type="component" value="Unassembled WGS sequence"/>
</dbReference>
<dbReference type="GO" id="GO:0015293">
    <property type="term" value="F:symporter activity"/>
    <property type="evidence" value="ECO:0007669"/>
    <property type="project" value="UniProtKB-KW"/>
</dbReference>
<evidence type="ECO:0000256" key="12">
    <source>
        <dbReference type="SAM" id="Phobius"/>
    </source>
</evidence>
<keyword evidence="6" id="KW-0769">Symport</keyword>
<keyword evidence="14" id="KW-1185">Reference proteome</keyword>
<feature type="transmembrane region" description="Helical" evidence="12">
    <location>
        <begin position="430"/>
        <end position="451"/>
    </location>
</feature>
<evidence type="ECO:0000313" key="14">
    <source>
        <dbReference type="Proteomes" id="UP000232196"/>
    </source>
</evidence>
<feature type="transmembrane region" description="Helical" evidence="12">
    <location>
        <begin position="12"/>
        <end position="31"/>
    </location>
</feature>
<evidence type="ECO:0000256" key="8">
    <source>
        <dbReference type="ARBA" id="ARBA00023053"/>
    </source>
</evidence>
<feature type="transmembrane region" description="Helical" evidence="12">
    <location>
        <begin position="52"/>
        <end position="75"/>
    </location>
</feature>
<keyword evidence="9" id="KW-0406">Ion transport</keyword>
<dbReference type="GO" id="GO:0006847">
    <property type="term" value="P:plasma membrane acetate transport"/>
    <property type="evidence" value="ECO:0007669"/>
    <property type="project" value="TreeGrafter"/>
</dbReference>
<dbReference type="Gene3D" id="1.20.1730.10">
    <property type="entry name" value="Sodium/glucose cotransporter"/>
    <property type="match status" value="1"/>
</dbReference>
<dbReference type="RefSeq" id="WP_100705422.1">
    <property type="nucleotide sequence ID" value="NZ_NPDL01000002.1"/>
</dbReference>
<evidence type="ECO:0000256" key="4">
    <source>
        <dbReference type="ARBA" id="ARBA00022475"/>
    </source>
</evidence>
<keyword evidence="3" id="KW-0813">Transport</keyword>
<keyword evidence="7 12" id="KW-1133">Transmembrane helix</keyword>
<dbReference type="CDD" id="cd11480">
    <property type="entry name" value="SLC5sbd_u4"/>
    <property type="match status" value="1"/>
</dbReference>
<feature type="transmembrane region" description="Helical" evidence="12">
    <location>
        <begin position="161"/>
        <end position="184"/>
    </location>
</feature>
<dbReference type="PANTHER" id="PTHR48086:SF6">
    <property type="entry name" value="CATION_ACETATE SYMPORTER ACTP"/>
    <property type="match status" value="1"/>
</dbReference>
<keyword evidence="4" id="KW-1003">Cell membrane</keyword>
<evidence type="ECO:0000256" key="1">
    <source>
        <dbReference type="ARBA" id="ARBA00004651"/>
    </source>
</evidence>
<dbReference type="GO" id="GO:0005886">
    <property type="term" value="C:plasma membrane"/>
    <property type="evidence" value="ECO:0007669"/>
    <property type="project" value="UniProtKB-SubCell"/>
</dbReference>